<dbReference type="GO" id="GO:0033204">
    <property type="term" value="F:ribonuclease P RNA binding"/>
    <property type="evidence" value="ECO:0007669"/>
    <property type="project" value="TreeGrafter"/>
</dbReference>
<dbReference type="SUPFAM" id="SSF160350">
    <property type="entry name" value="Rnp2-like"/>
    <property type="match status" value="1"/>
</dbReference>
<dbReference type="Proteomes" id="UP000054144">
    <property type="component" value="Unassembled WGS sequence"/>
</dbReference>
<dbReference type="GO" id="GO:0030681">
    <property type="term" value="C:multimeric ribonuclease P complex"/>
    <property type="evidence" value="ECO:0007669"/>
    <property type="project" value="TreeGrafter"/>
</dbReference>
<evidence type="ECO:0000313" key="3">
    <source>
        <dbReference type="EMBL" id="KIY46037.1"/>
    </source>
</evidence>
<protein>
    <submittedName>
        <fullName evidence="3">Uncharacterized protein</fullName>
    </submittedName>
</protein>
<dbReference type="AlphaFoldDB" id="A0A0D7A4T8"/>
<keyword evidence="4" id="KW-1185">Reference proteome</keyword>
<accession>A0A0D7A4T8</accession>
<gene>
    <name evidence="3" type="ORF">FISHEDRAFT_66541</name>
</gene>
<dbReference type="Pfam" id="PF01900">
    <property type="entry name" value="RNase_P_Rpp14"/>
    <property type="match status" value="1"/>
</dbReference>
<evidence type="ECO:0000256" key="1">
    <source>
        <dbReference type="ARBA" id="ARBA00010800"/>
    </source>
</evidence>
<comment type="similarity">
    <text evidence="1">Belongs to the eukaryotic/archaeal RNase P protein component 2 family.</text>
</comment>
<dbReference type="EMBL" id="KN882043">
    <property type="protein sequence ID" value="KIY46037.1"/>
    <property type="molecule type" value="Genomic_DNA"/>
</dbReference>
<name>A0A0D7A4T8_9AGAR</name>
<proteinExistence type="inferred from homology"/>
<dbReference type="PANTHER" id="PTHR15441">
    <property type="entry name" value="RIBONUCLEASE P PROTEIN SUBUNIT P14"/>
    <property type="match status" value="1"/>
</dbReference>
<sequence length="150" mass="16895">MVRFKNRWFLVEFLPISSKNAAFEGKQIWNALKQCILHNFGDAGWGAVAMSLTVKYYSPTTNVCIIRVGRDQHRIAWAGLTLLTTVDGVPVIPHVVHLSGTIKHAQLAAVTHNREVIARYRRRAKTSAGYHDSYDDFLTKSDAEINSLQD</sequence>
<dbReference type="OrthoDB" id="24745at2759"/>
<dbReference type="InterPro" id="IPR002759">
    <property type="entry name" value="Pop5/Rpp14/Rnp2-like"/>
</dbReference>
<dbReference type="GO" id="GO:0005730">
    <property type="term" value="C:nucleolus"/>
    <property type="evidence" value="ECO:0007669"/>
    <property type="project" value="TreeGrafter"/>
</dbReference>
<dbReference type="InterPro" id="IPR038085">
    <property type="entry name" value="Rnp2-like_sf"/>
</dbReference>
<reference evidence="3 4" key="1">
    <citation type="journal article" date="2015" name="Fungal Genet. Biol.">
        <title>Evolution of novel wood decay mechanisms in Agaricales revealed by the genome sequences of Fistulina hepatica and Cylindrobasidium torrendii.</title>
        <authorList>
            <person name="Floudas D."/>
            <person name="Held B.W."/>
            <person name="Riley R."/>
            <person name="Nagy L.G."/>
            <person name="Koehler G."/>
            <person name="Ransdell A.S."/>
            <person name="Younus H."/>
            <person name="Chow J."/>
            <person name="Chiniquy J."/>
            <person name="Lipzen A."/>
            <person name="Tritt A."/>
            <person name="Sun H."/>
            <person name="Haridas S."/>
            <person name="LaButti K."/>
            <person name="Ohm R.A."/>
            <person name="Kues U."/>
            <person name="Blanchette R.A."/>
            <person name="Grigoriev I.V."/>
            <person name="Minto R.E."/>
            <person name="Hibbett D.S."/>
        </authorList>
    </citation>
    <scope>NUCLEOTIDE SEQUENCE [LARGE SCALE GENOMIC DNA]</scope>
    <source>
        <strain evidence="3 4">ATCC 64428</strain>
    </source>
</reference>
<keyword evidence="2" id="KW-0819">tRNA processing</keyword>
<dbReference type="PANTHER" id="PTHR15441:SF2">
    <property type="entry name" value="RIBONUCLEASE P_MRP PROTEIN SUBUNIT POP5"/>
    <property type="match status" value="1"/>
</dbReference>
<dbReference type="GO" id="GO:0001682">
    <property type="term" value="P:tRNA 5'-leader removal"/>
    <property type="evidence" value="ECO:0007669"/>
    <property type="project" value="InterPro"/>
</dbReference>
<organism evidence="3 4">
    <name type="scientific">Fistulina hepatica ATCC 64428</name>
    <dbReference type="NCBI Taxonomy" id="1128425"/>
    <lineage>
        <taxon>Eukaryota</taxon>
        <taxon>Fungi</taxon>
        <taxon>Dikarya</taxon>
        <taxon>Basidiomycota</taxon>
        <taxon>Agaricomycotina</taxon>
        <taxon>Agaricomycetes</taxon>
        <taxon>Agaricomycetidae</taxon>
        <taxon>Agaricales</taxon>
        <taxon>Fistulinaceae</taxon>
        <taxon>Fistulina</taxon>
    </lineage>
</organism>
<dbReference type="GO" id="GO:0000172">
    <property type="term" value="C:ribonuclease MRP complex"/>
    <property type="evidence" value="ECO:0007669"/>
    <property type="project" value="TreeGrafter"/>
</dbReference>
<evidence type="ECO:0000256" key="2">
    <source>
        <dbReference type="ARBA" id="ARBA00022694"/>
    </source>
</evidence>
<evidence type="ECO:0000313" key="4">
    <source>
        <dbReference type="Proteomes" id="UP000054144"/>
    </source>
</evidence>
<dbReference type="Gene3D" id="3.30.70.3250">
    <property type="entry name" value="Ribonuclease P, Pop5 subunit"/>
    <property type="match status" value="1"/>
</dbReference>